<name>A0ABX2RBM6_9THEO</name>
<dbReference type="InterPro" id="IPR014061">
    <property type="entry name" value="BrxL-like"/>
</dbReference>
<proteinExistence type="predicted"/>
<dbReference type="NCBIfam" id="TIGR02688">
    <property type="entry name" value="BREX system Lon protease-like protein BrxL"/>
    <property type="match status" value="1"/>
</dbReference>
<keyword evidence="2" id="KW-0378">Hydrolase</keyword>
<evidence type="ECO:0000313" key="2">
    <source>
        <dbReference type="EMBL" id="NYE57521.1"/>
    </source>
</evidence>
<accession>A0ABX2RBM6</accession>
<dbReference type="EC" id="3.4.21.53" evidence="2"/>
<protein>
    <submittedName>
        <fullName evidence="2">ATP-dependent Lon protease</fullName>
        <ecNumber evidence="2">3.4.21.53</ecNumber>
    </submittedName>
</protein>
<dbReference type="Pfam" id="PF20442">
    <property type="entry name" value="BrxL_N"/>
    <property type="match status" value="1"/>
</dbReference>
<dbReference type="Proteomes" id="UP000604066">
    <property type="component" value="Unassembled WGS sequence"/>
</dbReference>
<dbReference type="GO" id="GO:0004252">
    <property type="term" value="F:serine-type endopeptidase activity"/>
    <property type="evidence" value="ECO:0007669"/>
    <property type="project" value="UniProtKB-EC"/>
</dbReference>
<sequence length="481" mass="55487">MTVNEKLSEKVKTYFSDMAIYKNPQQNSFFSAKSIPSFLRDWMIMRFADEDGRVDLEEVSEFIRNYLPGPNDWEKLKGMMIKEGQRVRFLAKVRVEIDVKTGEGLFSLPGLGFPSRKYEAIVSSHVLRKYKDELLGENEAWGVIECEYGQMNGKEGAIYMTDFRPFRPYKVDVGFFQEVRKEFTLEEWIDVLLQAIDYNPAGFLNEKQKLTLLSRLLPFVEKRLNMIELAPKGTGKSYIMSQISKYGWLVSGGSISRAKLFYDMQRRTPGLVARYDFVVLDEVQTISFPDVSEIAGALKGYLESGECRIGSERVTGSAGLVLMGNIAEERMDENKNMFVELPELFKEGALLDRFHGFIKGWDVPRMRENMKAEGWALNVEYFSEIMHALREELIYPGLVDALLDVPRSADHRDTTAIKRICSGFLKLLFPHVRKVEDINKEEFEKYCLAPAKEMRRIIKRQLHLLEPSEYLDTVPDIKVLT</sequence>
<keyword evidence="2" id="KW-0645">Protease</keyword>
<dbReference type="Pfam" id="PF13337">
    <property type="entry name" value="BrxL_ATPase"/>
    <property type="match status" value="1"/>
</dbReference>
<evidence type="ECO:0000259" key="1">
    <source>
        <dbReference type="Pfam" id="PF20442"/>
    </source>
</evidence>
<reference evidence="2 3" key="1">
    <citation type="submission" date="2020-07" db="EMBL/GenBank/DDBJ databases">
        <title>Genomic Encyclopedia of Type Strains, Phase III (KMG-III): the genomes of soil and plant-associated and newly described type strains.</title>
        <authorList>
            <person name="Whitman W."/>
        </authorList>
    </citation>
    <scope>NUCLEOTIDE SEQUENCE [LARGE SCALE GENOMIC DNA]</scope>
    <source>
        <strain evidence="2 3">DSM 11255</strain>
    </source>
</reference>
<dbReference type="RefSeq" id="WP_028051766.1">
    <property type="nucleotide sequence ID" value="NZ_ATYG01000009.1"/>
</dbReference>
<dbReference type="GO" id="GO:0006508">
    <property type="term" value="P:proteolysis"/>
    <property type="evidence" value="ECO:0007669"/>
    <property type="project" value="UniProtKB-KW"/>
</dbReference>
<comment type="caution">
    <text evidence="2">The sequence shown here is derived from an EMBL/GenBank/DDBJ whole genome shotgun (WGS) entry which is preliminary data.</text>
</comment>
<dbReference type="EMBL" id="JACCBS010000002">
    <property type="protein sequence ID" value="NYE57521.1"/>
    <property type="molecule type" value="Genomic_DNA"/>
</dbReference>
<dbReference type="InterPro" id="IPR046838">
    <property type="entry name" value="BrxL_N"/>
</dbReference>
<gene>
    <name evidence="2" type="ORF">HDG70_001236</name>
</gene>
<feature type="domain" description="BREX system Lon protease-like BrxL N-terminal" evidence="1">
    <location>
        <begin position="14"/>
        <end position="148"/>
    </location>
</feature>
<evidence type="ECO:0000313" key="3">
    <source>
        <dbReference type="Proteomes" id="UP000604066"/>
    </source>
</evidence>
<organism evidence="2 3">
    <name type="scientific">Carboxydothermus ferrireducens DSM 11255</name>
    <dbReference type="NCBI Taxonomy" id="1119529"/>
    <lineage>
        <taxon>Bacteria</taxon>
        <taxon>Bacillati</taxon>
        <taxon>Bacillota</taxon>
        <taxon>Clostridia</taxon>
        <taxon>Thermoanaerobacterales</taxon>
        <taxon>Thermoanaerobacteraceae</taxon>
        <taxon>Carboxydothermus</taxon>
    </lineage>
</organism>
<keyword evidence="3" id="KW-1185">Reference proteome</keyword>